<gene>
    <name evidence="1" type="ORF">FWILDA_LOCUS10054</name>
</gene>
<dbReference type="EMBL" id="CAMKVN010002501">
    <property type="protein sequence ID" value="CAI2181375.1"/>
    <property type="molecule type" value="Genomic_DNA"/>
</dbReference>
<evidence type="ECO:0000313" key="2">
    <source>
        <dbReference type="Proteomes" id="UP001153678"/>
    </source>
</evidence>
<accession>A0A9W4WRQ2</accession>
<sequence>MKNNSEKEQLELLKKNTKLKLEASKYQTAPGDATHIRMNDDDKRHVVQLIKYISSLRDTLRSYISSLKWEIEMDIDQINNLMKEYETKKNYNIQYRIKLNQT</sequence>
<reference evidence="1" key="1">
    <citation type="submission" date="2022-08" db="EMBL/GenBank/DDBJ databases">
        <authorList>
            <person name="Kallberg Y."/>
            <person name="Tangrot J."/>
            <person name="Rosling A."/>
        </authorList>
    </citation>
    <scope>NUCLEOTIDE SEQUENCE</scope>
    <source>
        <strain evidence="1">Wild A</strain>
    </source>
</reference>
<proteinExistence type="predicted"/>
<protein>
    <submittedName>
        <fullName evidence="1">9211_t:CDS:1</fullName>
    </submittedName>
</protein>
<keyword evidence="2" id="KW-1185">Reference proteome</keyword>
<evidence type="ECO:0000313" key="1">
    <source>
        <dbReference type="EMBL" id="CAI2181375.1"/>
    </source>
</evidence>
<organism evidence="1 2">
    <name type="scientific">Funneliformis geosporum</name>
    <dbReference type="NCBI Taxonomy" id="1117311"/>
    <lineage>
        <taxon>Eukaryota</taxon>
        <taxon>Fungi</taxon>
        <taxon>Fungi incertae sedis</taxon>
        <taxon>Mucoromycota</taxon>
        <taxon>Glomeromycotina</taxon>
        <taxon>Glomeromycetes</taxon>
        <taxon>Glomerales</taxon>
        <taxon>Glomeraceae</taxon>
        <taxon>Funneliformis</taxon>
    </lineage>
</organism>
<name>A0A9W4WRQ2_9GLOM</name>
<dbReference type="AlphaFoldDB" id="A0A9W4WRQ2"/>
<dbReference type="OrthoDB" id="2347297at2759"/>
<dbReference type="Proteomes" id="UP001153678">
    <property type="component" value="Unassembled WGS sequence"/>
</dbReference>
<comment type="caution">
    <text evidence="1">The sequence shown here is derived from an EMBL/GenBank/DDBJ whole genome shotgun (WGS) entry which is preliminary data.</text>
</comment>